<dbReference type="AlphaFoldDB" id="A0A9P4GVR6"/>
<sequence>MTQCSHTSWLSFHAGERLLFRQTSALSDIVACLDAPAETWPSLVVLVDDAKGGTLIDHVLPRPSRRTTHEERQGVSLQLDIDNPSRDRPVFIARSEIAKRSKLTPEPDRALCHWHTVCELPAASGDFVHDLHCQILYPFADVVCLFASETGGFDRVVEHIEAWCKRARERPLTSRPRMLIIAAPDEERNPADVQTDVLTRLQQRIGPLNEDLLLCITVFVNRR</sequence>
<comment type="caution">
    <text evidence="1">The sequence shown here is derived from an EMBL/GenBank/DDBJ whole genome shotgun (WGS) entry which is preliminary data.</text>
</comment>
<name>A0A9P4GVR6_9PLEO</name>
<gene>
    <name evidence="1" type="ORF">EK21DRAFT_95569</name>
</gene>
<dbReference type="OrthoDB" id="3799667at2759"/>
<feature type="non-terminal residue" evidence="1">
    <location>
        <position position="223"/>
    </location>
</feature>
<proteinExistence type="predicted"/>
<evidence type="ECO:0000313" key="2">
    <source>
        <dbReference type="Proteomes" id="UP000799777"/>
    </source>
</evidence>
<organism evidence="1 2">
    <name type="scientific">Setomelanomma holmii</name>
    <dbReference type="NCBI Taxonomy" id="210430"/>
    <lineage>
        <taxon>Eukaryota</taxon>
        <taxon>Fungi</taxon>
        <taxon>Dikarya</taxon>
        <taxon>Ascomycota</taxon>
        <taxon>Pezizomycotina</taxon>
        <taxon>Dothideomycetes</taxon>
        <taxon>Pleosporomycetidae</taxon>
        <taxon>Pleosporales</taxon>
        <taxon>Pleosporineae</taxon>
        <taxon>Phaeosphaeriaceae</taxon>
        <taxon>Setomelanomma</taxon>
    </lineage>
</organism>
<dbReference type="Proteomes" id="UP000799777">
    <property type="component" value="Unassembled WGS sequence"/>
</dbReference>
<dbReference type="EMBL" id="ML978507">
    <property type="protein sequence ID" value="KAF2022614.1"/>
    <property type="molecule type" value="Genomic_DNA"/>
</dbReference>
<keyword evidence="2" id="KW-1185">Reference proteome</keyword>
<evidence type="ECO:0000313" key="1">
    <source>
        <dbReference type="EMBL" id="KAF2022614.1"/>
    </source>
</evidence>
<protein>
    <submittedName>
        <fullName evidence="1">Uncharacterized protein</fullName>
    </submittedName>
</protein>
<reference evidence="1" key="1">
    <citation type="journal article" date="2020" name="Stud. Mycol.">
        <title>101 Dothideomycetes genomes: a test case for predicting lifestyles and emergence of pathogens.</title>
        <authorList>
            <person name="Haridas S."/>
            <person name="Albert R."/>
            <person name="Binder M."/>
            <person name="Bloem J."/>
            <person name="Labutti K."/>
            <person name="Salamov A."/>
            <person name="Andreopoulos B."/>
            <person name="Baker S."/>
            <person name="Barry K."/>
            <person name="Bills G."/>
            <person name="Bluhm B."/>
            <person name="Cannon C."/>
            <person name="Castanera R."/>
            <person name="Culley D."/>
            <person name="Daum C."/>
            <person name="Ezra D."/>
            <person name="Gonzalez J."/>
            <person name="Henrissat B."/>
            <person name="Kuo A."/>
            <person name="Liang C."/>
            <person name="Lipzen A."/>
            <person name="Lutzoni F."/>
            <person name="Magnuson J."/>
            <person name="Mondo S."/>
            <person name="Nolan M."/>
            <person name="Ohm R."/>
            <person name="Pangilinan J."/>
            <person name="Park H.-J."/>
            <person name="Ramirez L."/>
            <person name="Alfaro M."/>
            <person name="Sun H."/>
            <person name="Tritt A."/>
            <person name="Yoshinaga Y."/>
            <person name="Zwiers L.-H."/>
            <person name="Turgeon B."/>
            <person name="Goodwin S."/>
            <person name="Spatafora J."/>
            <person name="Crous P."/>
            <person name="Grigoriev I."/>
        </authorList>
    </citation>
    <scope>NUCLEOTIDE SEQUENCE</scope>
    <source>
        <strain evidence="1">CBS 110217</strain>
    </source>
</reference>
<accession>A0A9P4GVR6</accession>